<keyword evidence="9" id="KW-1185">Reference proteome</keyword>
<dbReference type="Pfam" id="PF11901">
    <property type="entry name" value="DM9"/>
    <property type="match status" value="1"/>
</dbReference>
<reference evidence="8 9" key="1">
    <citation type="journal article" date="2019" name="Fungal Biol. Biotechnol.">
        <title>Draft genome sequence of fastidious pathogen Ceratobasidium theobromae, which causes vascular-streak dieback in Theobroma cacao.</title>
        <authorList>
            <person name="Ali S.S."/>
            <person name="Asman A."/>
            <person name="Shao J."/>
            <person name="Firmansyah A.P."/>
            <person name="Susilo A.W."/>
            <person name="Rosmana A."/>
            <person name="McMahon P."/>
            <person name="Junaid M."/>
            <person name="Guest D."/>
            <person name="Kheng T.Y."/>
            <person name="Meinhardt L.W."/>
            <person name="Bailey B.A."/>
        </authorList>
    </citation>
    <scope>NUCLEOTIDE SEQUENCE [LARGE SCALE GENOMIC DNA]</scope>
    <source>
        <strain evidence="8 9">CT2</strain>
    </source>
</reference>
<protein>
    <submittedName>
        <fullName evidence="8">60S ribosomal protein L11</fullName>
    </submittedName>
</protein>
<dbReference type="Proteomes" id="UP000383932">
    <property type="component" value="Unassembled WGS sequence"/>
</dbReference>
<dbReference type="GO" id="GO:0005840">
    <property type="term" value="C:ribosome"/>
    <property type="evidence" value="ECO:0007669"/>
    <property type="project" value="UniProtKB-KW"/>
</dbReference>
<dbReference type="GO" id="GO:1990904">
    <property type="term" value="C:ribonucleoprotein complex"/>
    <property type="evidence" value="ECO:0007669"/>
    <property type="project" value="UniProtKB-KW"/>
</dbReference>
<evidence type="ECO:0000256" key="1">
    <source>
        <dbReference type="ARBA" id="ARBA00004021"/>
    </source>
</evidence>
<evidence type="ECO:0000256" key="4">
    <source>
        <dbReference type="ARBA" id="ARBA00023274"/>
    </source>
</evidence>
<dbReference type="PANTHER" id="PTHR11994">
    <property type="entry name" value="60S RIBOSOMAL PROTEIN L11-RELATED"/>
    <property type="match status" value="1"/>
</dbReference>
<dbReference type="OrthoDB" id="1734943at2759"/>
<dbReference type="Pfam" id="PF00281">
    <property type="entry name" value="Ribosomal_L5"/>
    <property type="match status" value="1"/>
</dbReference>
<dbReference type="InterPro" id="IPR057266">
    <property type="entry name" value="Ribosomal_uL5_euk/arc-type"/>
</dbReference>
<evidence type="ECO:0000256" key="5">
    <source>
        <dbReference type="SAM" id="MobiDB-lite"/>
    </source>
</evidence>
<dbReference type="Pfam" id="PF00673">
    <property type="entry name" value="Ribosomal_L5_C"/>
    <property type="match status" value="1"/>
</dbReference>
<dbReference type="InterPro" id="IPR031310">
    <property type="entry name" value="Ribosomal_uL5_N"/>
</dbReference>
<dbReference type="NCBIfam" id="NF003258">
    <property type="entry name" value="PRK04219.1"/>
    <property type="match status" value="1"/>
</dbReference>
<dbReference type="PROSITE" id="PS00358">
    <property type="entry name" value="RIBOSOMAL_L5"/>
    <property type="match status" value="1"/>
</dbReference>
<dbReference type="EMBL" id="SSOP01000014">
    <property type="protein sequence ID" value="KAB5594950.1"/>
    <property type="molecule type" value="Genomic_DNA"/>
</dbReference>
<gene>
    <name evidence="8" type="ORF">CTheo_1583</name>
</gene>
<dbReference type="Gene3D" id="3.30.1440.10">
    <property type="match status" value="1"/>
</dbReference>
<keyword evidence="3 8" id="KW-0689">Ribosomal protein</keyword>
<feature type="region of interest" description="Disordered" evidence="5">
    <location>
        <begin position="225"/>
        <end position="276"/>
    </location>
</feature>
<dbReference type="InterPro" id="IPR022803">
    <property type="entry name" value="Ribosomal_uL5_dom_sf"/>
</dbReference>
<feature type="compositionally biased region" description="Low complexity" evidence="5">
    <location>
        <begin position="232"/>
        <end position="245"/>
    </location>
</feature>
<keyword evidence="4" id="KW-0687">Ribonucleoprotein</keyword>
<dbReference type="AlphaFoldDB" id="A0A5N5QT85"/>
<comment type="function">
    <text evidence="1">Component of the ribosome, a large ribonucleoprotein complex responsible for the synthesis of proteins in the cell. The small ribosomal subunit (SSU) binds messenger RNAs (mRNAs) and translates the encoded message by selecting cognate aminoacyl-transfer RNA (tRNA) molecules. The large subunit (LSU) contains the ribosomal catalytic site termed the peptidyl transferase center (PTC), which catalyzes the formation of peptide bonds, thereby polymerizing the amino acids delivered by tRNAs into a polypeptide chain. The nascent polypeptides leave the ribosome through a tunnel in the LSU and interact with protein factors that function in enzymatic processing, targeting, and the membrane insertion of nascent chains at the exit of the ribosomal tunnel.</text>
</comment>
<dbReference type="InterPro" id="IPR031309">
    <property type="entry name" value="Ribosomal_uL5_C"/>
</dbReference>
<sequence length="430" mass="47741">MPPLYHARHSTFSKEDISPKLKMAKFTGSTSPSPDNVNVFAFGTRVRVDAGAPFPDEAVVGVAPFRNLQGKPLYVGTAVSGDKATPCQVRRHVFVVAVAYFSRLTPRRCRKAGVRYDVLVINSSMQWVPAVYGEIPVGRHPVHGETAHFQRAGVRDDAETRVMLGGHESSSPHLYHAIARIGNTFIPGKTSPDLGGALVTSDGEEYFFDSDYYIFCGARQLHRSASPEAESTSDPSSTPLTSSTLGQDGRHQDCARQPHERATNRQTDISVGESGDRLTRASKVLEQLTGQTPVTSKARYTVRTFGIRRNEKIAVHVTIRGPKAEEILERGLKVKEYELRRRNFSETGNFGFGIQEHIDLGARYDPAIGIFGMDFYVVMGRPGARVARRKQKTGRIGYTHRVKKEDTMSWFKQRFDGIILVSFRVGVGWV</sequence>
<evidence type="ECO:0000256" key="3">
    <source>
        <dbReference type="ARBA" id="ARBA00022980"/>
    </source>
</evidence>
<dbReference type="GO" id="GO:0003735">
    <property type="term" value="F:structural constituent of ribosome"/>
    <property type="evidence" value="ECO:0007669"/>
    <property type="project" value="InterPro"/>
</dbReference>
<evidence type="ECO:0000259" key="7">
    <source>
        <dbReference type="Pfam" id="PF00673"/>
    </source>
</evidence>
<dbReference type="InterPro" id="IPR006616">
    <property type="entry name" value="DM9_repeat"/>
</dbReference>
<accession>A0A5N5QT85</accession>
<evidence type="ECO:0000313" key="8">
    <source>
        <dbReference type="EMBL" id="KAB5594950.1"/>
    </source>
</evidence>
<evidence type="ECO:0000259" key="6">
    <source>
        <dbReference type="Pfam" id="PF00281"/>
    </source>
</evidence>
<name>A0A5N5QT85_9AGAM</name>
<organism evidence="8 9">
    <name type="scientific">Ceratobasidium theobromae</name>
    <dbReference type="NCBI Taxonomy" id="1582974"/>
    <lineage>
        <taxon>Eukaryota</taxon>
        <taxon>Fungi</taxon>
        <taxon>Dikarya</taxon>
        <taxon>Basidiomycota</taxon>
        <taxon>Agaricomycotina</taxon>
        <taxon>Agaricomycetes</taxon>
        <taxon>Cantharellales</taxon>
        <taxon>Ceratobasidiaceae</taxon>
        <taxon>Ceratobasidium</taxon>
    </lineage>
</organism>
<dbReference type="InterPro" id="IPR020929">
    <property type="entry name" value="Ribosomal_uL5_CS"/>
</dbReference>
<proteinExistence type="inferred from homology"/>
<comment type="caution">
    <text evidence="8">The sequence shown here is derived from an EMBL/GenBank/DDBJ whole genome shotgun (WGS) entry which is preliminary data.</text>
</comment>
<dbReference type="SUPFAM" id="SSF55282">
    <property type="entry name" value="RL5-like"/>
    <property type="match status" value="1"/>
</dbReference>
<feature type="domain" description="Large ribosomal subunit protein uL5 C-terminal" evidence="7">
    <location>
        <begin position="312"/>
        <end position="388"/>
    </location>
</feature>
<feature type="compositionally biased region" description="Basic and acidic residues" evidence="5">
    <location>
        <begin position="248"/>
        <end position="263"/>
    </location>
</feature>
<evidence type="ECO:0000313" key="9">
    <source>
        <dbReference type="Proteomes" id="UP000383932"/>
    </source>
</evidence>
<comment type="similarity">
    <text evidence="2">Belongs to the universal ribosomal protein uL5 family.</text>
</comment>
<dbReference type="FunFam" id="3.30.1440.10:FF:000002">
    <property type="entry name" value="60S ribosomal protein L11"/>
    <property type="match status" value="1"/>
</dbReference>
<feature type="domain" description="Large ribosomal subunit protein uL5 N-terminal" evidence="6">
    <location>
        <begin position="269"/>
        <end position="308"/>
    </location>
</feature>
<evidence type="ECO:0000256" key="2">
    <source>
        <dbReference type="ARBA" id="ARBA00008553"/>
    </source>
</evidence>
<dbReference type="GO" id="GO:0006412">
    <property type="term" value="P:translation"/>
    <property type="evidence" value="ECO:0007669"/>
    <property type="project" value="InterPro"/>
</dbReference>
<dbReference type="InterPro" id="IPR002132">
    <property type="entry name" value="Ribosomal_uL5"/>
</dbReference>